<dbReference type="RefSeq" id="WP_146599938.1">
    <property type="nucleotide sequence ID" value="NZ_SJPY01000003.1"/>
</dbReference>
<feature type="compositionally biased region" description="Pro residues" evidence="2">
    <location>
        <begin position="205"/>
        <end position="216"/>
    </location>
</feature>
<comment type="caution">
    <text evidence="3">The sequence shown here is derived from an EMBL/GenBank/DDBJ whole genome shotgun (WGS) entry which is preliminary data.</text>
</comment>
<evidence type="ECO:0000256" key="2">
    <source>
        <dbReference type="SAM" id="MobiDB-lite"/>
    </source>
</evidence>
<organism evidence="3 4">
    <name type="scientific">Novipirellula aureliae</name>
    <dbReference type="NCBI Taxonomy" id="2527966"/>
    <lineage>
        <taxon>Bacteria</taxon>
        <taxon>Pseudomonadati</taxon>
        <taxon>Planctomycetota</taxon>
        <taxon>Planctomycetia</taxon>
        <taxon>Pirellulales</taxon>
        <taxon>Pirellulaceae</taxon>
        <taxon>Novipirellula</taxon>
    </lineage>
</organism>
<evidence type="ECO:0000256" key="1">
    <source>
        <dbReference type="SAM" id="Coils"/>
    </source>
</evidence>
<dbReference type="OrthoDB" id="242614at2"/>
<accession>A0A5C6E3Y1</accession>
<feature type="coiled-coil region" evidence="1">
    <location>
        <begin position="111"/>
        <end position="138"/>
    </location>
</feature>
<feature type="region of interest" description="Disordered" evidence="2">
    <location>
        <begin position="179"/>
        <end position="236"/>
    </location>
</feature>
<keyword evidence="4" id="KW-1185">Reference proteome</keyword>
<reference evidence="3 4" key="1">
    <citation type="submission" date="2019-02" db="EMBL/GenBank/DDBJ databases">
        <title>Deep-cultivation of Planctomycetes and their phenomic and genomic characterization uncovers novel biology.</title>
        <authorList>
            <person name="Wiegand S."/>
            <person name="Jogler M."/>
            <person name="Boedeker C."/>
            <person name="Pinto D."/>
            <person name="Vollmers J."/>
            <person name="Rivas-Marin E."/>
            <person name="Kohn T."/>
            <person name="Peeters S.H."/>
            <person name="Heuer A."/>
            <person name="Rast P."/>
            <person name="Oberbeckmann S."/>
            <person name="Bunk B."/>
            <person name="Jeske O."/>
            <person name="Meyerdierks A."/>
            <person name="Storesund J.E."/>
            <person name="Kallscheuer N."/>
            <person name="Luecker S."/>
            <person name="Lage O.M."/>
            <person name="Pohl T."/>
            <person name="Merkel B.J."/>
            <person name="Hornburger P."/>
            <person name="Mueller R.-W."/>
            <person name="Bruemmer F."/>
            <person name="Labrenz M."/>
            <person name="Spormann A.M."/>
            <person name="Op Den Camp H."/>
            <person name="Overmann J."/>
            <person name="Amann R."/>
            <person name="Jetten M.S.M."/>
            <person name="Mascher T."/>
            <person name="Medema M.H."/>
            <person name="Devos D.P."/>
            <person name="Kaster A.-K."/>
            <person name="Ovreas L."/>
            <person name="Rohde M."/>
            <person name="Galperin M.Y."/>
            <person name="Jogler C."/>
        </authorList>
    </citation>
    <scope>NUCLEOTIDE SEQUENCE [LARGE SCALE GENOMIC DNA]</scope>
    <source>
        <strain evidence="3 4">Q31b</strain>
    </source>
</reference>
<proteinExistence type="predicted"/>
<evidence type="ECO:0000313" key="3">
    <source>
        <dbReference type="EMBL" id="TWU43530.1"/>
    </source>
</evidence>
<dbReference type="AlphaFoldDB" id="A0A5C6E3Y1"/>
<dbReference type="Proteomes" id="UP000315471">
    <property type="component" value="Unassembled WGS sequence"/>
</dbReference>
<evidence type="ECO:0000313" key="4">
    <source>
        <dbReference type="Proteomes" id="UP000315471"/>
    </source>
</evidence>
<keyword evidence="1" id="KW-0175">Coiled coil</keyword>
<name>A0A5C6E3Y1_9BACT</name>
<dbReference type="EMBL" id="SJPY01000003">
    <property type="protein sequence ID" value="TWU43530.1"/>
    <property type="molecule type" value="Genomic_DNA"/>
</dbReference>
<gene>
    <name evidence="3" type="ORF">Q31b_25710</name>
</gene>
<protein>
    <recommendedName>
        <fullName evidence="5">Outer membrane efflux protein</fullName>
    </recommendedName>
</protein>
<evidence type="ECO:0008006" key="5">
    <source>
        <dbReference type="Google" id="ProtNLM"/>
    </source>
</evidence>
<sequence>MKIKSGLIYLALLMLIVGSISRAEEPENASRSENVTQYEQRMERHLRPVTDPTTGKRIWVSEHRPVGDFRIKQEPSSLERKSIQLAEELRAMSADDENREAKLAELRQLLEKEFDQKHAEHERELAETRQRLSVLLERHQQRSENKNKIVDRRMGDLISGEAVLQWQTVPQPRIPLNYTNPFAPNSPPPALTPSPAANTDEGELTPPPPVFSPQPNAPRFAPGETVPSPISSPKLFEPRSSNDTIFTFARQFAAAKAELGEAETADKQAEELRRKGAIPNYERMKEKNRLERAIQNMELYNMHAKAMRETMERAIEARKEESESKREMWSLVEEKFGLGIMSYMEVVQAKERSAAAKEAFEVAVAELQQFDEAMKAVNRERQPEVPTF</sequence>